<comment type="subcellular location">
    <subcellularLocation>
        <location evidence="1 7">Cell membrane</location>
        <topology evidence="1 7">Multi-pass membrane protein</topology>
    </subcellularLocation>
</comment>
<comment type="caution">
    <text evidence="9">The sequence shown here is derived from an EMBL/GenBank/DDBJ whole genome shotgun (WGS) entry which is preliminary data.</text>
</comment>
<gene>
    <name evidence="9" type="ORF">OEG84_03720</name>
</gene>
<dbReference type="InterPro" id="IPR035906">
    <property type="entry name" value="MetI-like_sf"/>
</dbReference>
<keyword evidence="10" id="KW-1185">Reference proteome</keyword>
<evidence type="ECO:0000256" key="3">
    <source>
        <dbReference type="ARBA" id="ARBA00022475"/>
    </source>
</evidence>
<evidence type="ECO:0000256" key="2">
    <source>
        <dbReference type="ARBA" id="ARBA00022448"/>
    </source>
</evidence>
<evidence type="ECO:0000313" key="9">
    <source>
        <dbReference type="EMBL" id="MCY0146845.1"/>
    </source>
</evidence>
<protein>
    <submittedName>
        <fullName evidence="9">ABC transporter permease</fullName>
    </submittedName>
</protein>
<keyword evidence="2 7" id="KW-0813">Transport</keyword>
<dbReference type="EMBL" id="JAOVZR010000001">
    <property type="protein sequence ID" value="MCY0146845.1"/>
    <property type="molecule type" value="Genomic_DNA"/>
</dbReference>
<feature type="transmembrane region" description="Helical" evidence="7">
    <location>
        <begin position="177"/>
        <end position="203"/>
    </location>
</feature>
<dbReference type="PANTHER" id="PTHR30151:SF20">
    <property type="entry name" value="ABC TRANSPORTER PERMEASE PROTEIN HI_0355-RELATED"/>
    <property type="match status" value="1"/>
</dbReference>
<evidence type="ECO:0000256" key="7">
    <source>
        <dbReference type="RuleBase" id="RU363032"/>
    </source>
</evidence>
<evidence type="ECO:0000256" key="6">
    <source>
        <dbReference type="ARBA" id="ARBA00023136"/>
    </source>
</evidence>
<sequence>MSKASEGHNYPLYETVAINVARLVFLAVFFAVWEYVARNKIIDPLFIGIPTEIGKFLWKGLFVEFSLIKDLFWTLGSTFLAFLIGSLAGVATGLVFITWPRFERFSDPLFSALNALPRIALAPLFLLWFGLGIWSKVALGASLTYFIVLSSAVAGIRSTSADHLTLSQTLGASKRQIFTRVTLPSAVPTIFSGLRLGLIYALLGVIGGEIIAAQHGLGQLLAFLAGSFQISGVFAVLFILAILGTGLIAAMNSVEKWLLRWQ</sequence>
<dbReference type="CDD" id="cd06261">
    <property type="entry name" value="TM_PBP2"/>
    <property type="match status" value="1"/>
</dbReference>
<dbReference type="PANTHER" id="PTHR30151">
    <property type="entry name" value="ALKANE SULFONATE ABC TRANSPORTER-RELATED, MEMBRANE SUBUNIT"/>
    <property type="match status" value="1"/>
</dbReference>
<keyword evidence="5 7" id="KW-1133">Transmembrane helix</keyword>
<evidence type="ECO:0000313" key="10">
    <source>
        <dbReference type="Proteomes" id="UP001073227"/>
    </source>
</evidence>
<evidence type="ECO:0000256" key="4">
    <source>
        <dbReference type="ARBA" id="ARBA00022692"/>
    </source>
</evidence>
<feature type="transmembrane region" description="Helical" evidence="7">
    <location>
        <begin position="223"/>
        <end position="250"/>
    </location>
</feature>
<dbReference type="Proteomes" id="UP001073227">
    <property type="component" value="Unassembled WGS sequence"/>
</dbReference>
<dbReference type="InterPro" id="IPR000515">
    <property type="entry name" value="MetI-like"/>
</dbReference>
<keyword evidence="6 7" id="KW-0472">Membrane</keyword>
<organism evidence="9 10">
    <name type="scientific">Hoeflea algicola</name>
    <dbReference type="NCBI Taxonomy" id="2983763"/>
    <lineage>
        <taxon>Bacteria</taxon>
        <taxon>Pseudomonadati</taxon>
        <taxon>Pseudomonadota</taxon>
        <taxon>Alphaproteobacteria</taxon>
        <taxon>Hyphomicrobiales</taxon>
        <taxon>Rhizobiaceae</taxon>
        <taxon>Hoeflea</taxon>
    </lineage>
</organism>
<dbReference type="PROSITE" id="PS50928">
    <property type="entry name" value="ABC_TM1"/>
    <property type="match status" value="1"/>
</dbReference>
<evidence type="ECO:0000256" key="1">
    <source>
        <dbReference type="ARBA" id="ARBA00004651"/>
    </source>
</evidence>
<name>A0ABT3Z519_9HYPH</name>
<keyword evidence="4 7" id="KW-0812">Transmembrane</keyword>
<accession>A0ABT3Z519</accession>
<feature type="domain" description="ABC transmembrane type-1" evidence="8">
    <location>
        <begin position="67"/>
        <end position="249"/>
    </location>
</feature>
<reference evidence="9" key="1">
    <citation type="submission" date="2022-10" db="EMBL/GenBank/DDBJ databases">
        <title>Hoeflea sp. G2-23, isolated from marine algae.</title>
        <authorList>
            <person name="Kristyanto S."/>
            <person name="Kim J.M."/>
            <person name="Jeon C.O."/>
        </authorList>
    </citation>
    <scope>NUCLEOTIDE SEQUENCE</scope>
    <source>
        <strain evidence="9">G2-23</strain>
    </source>
</reference>
<keyword evidence="3" id="KW-1003">Cell membrane</keyword>
<comment type="similarity">
    <text evidence="7">Belongs to the binding-protein-dependent transport system permease family.</text>
</comment>
<feature type="transmembrane region" description="Helical" evidence="7">
    <location>
        <begin position="137"/>
        <end position="156"/>
    </location>
</feature>
<feature type="transmembrane region" description="Helical" evidence="7">
    <location>
        <begin position="71"/>
        <end position="97"/>
    </location>
</feature>
<evidence type="ECO:0000259" key="8">
    <source>
        <dbReference type="PROSITE" id="PS50928"/>
    </source>
</evidence>
<dbReference type="Pfam" id="PF00528">
    <property type="entry name" value="BPD_transp_1"/>
    <property type="match status" value="1"/>
</dbReference>
<dbReference type="SUPFAM" id="SSF161098">
    <property type="entry name" value="MetI-like"/>
    <property type="match status" value="1"/>
</dbReference>
<proteinExistence type="inferred from homology"/>
<dbReference type="Gene3D" id="1.10.3720.10">
    <property type="entry name" value="MetI-like"/>
    <property type="match status" value="1"/>
</dbReference>
<dbReference type="RefSeq" id="WP_267652484.1">
    <property type="nucleotide sequence ID" value="NZ_JAOVZR010000001.1"/>
</dbReference>
<evidence type="ECO:0000256" key="5">
    <source>
        <dbReference type="ARBA" id="ARBA00022989"/>
    </source>
</evidence>
<feature type="transmembrane region" description="Helical" evidence="7">
    <location>
        <begin position="12"/>
        <end position="33"/>
    </location>
</feature>